<feature type="compositionally biased region" description="Basic and acidic residues" evidence="7">
    <location>
        <begin position="434"/>
        <end position="451"/>
    </location>
</feature>
<dbReference type="Pfam" id="PF25376">
    <property type="entry name" value="Pre-PUA_NSUN2"/>
    <property type="match status" value="1"/>
</dbReference>
<evidence type="ECO:0000259" key="8">
    <source>
        <dbReference type="PROSITE" id="PS51686"/>
    </source>
</evidence>
<dbReference type="EMBL" id="SNRW01008953">
    <property type="protein sequence ID" value="KAA6378731.1"/>
    <property type="molecule type" value="Genomic_DNA"/>
</dbReference>
<comment type="similarity">
    <text evidence="1 6">Belongs to the class I-like SAM-binding methyltransferase superfamily. RsmB/NOP family.</text>
</comment>
<feature type="binding site" evidence="6">
    <location>
        <position position="21"/>
    </location>
    <ligand>
        <name>S-adenosyl-L-methionine</name>
        <dbReference type="ChEBI" id="CHEBI:59789"/>
    </ligand>
</feature>
<dbReference type="Proteomes" id="UP000324800">
    <property type="component" value="Unassembled WGS sequence"/>
</dbReference>
<evidence type="ECO:0000256" key="7">
    <source>
        <dbReference type="SAM" id="MobiDB-lite"/>
    </source>
</evidence>
<keyword evidence="5 6" id="KW-0694">RNA-binding</keyword>
<proteinExistence type="inferred from homology"/>
<dbReference type="Pfam" id="PF01189">
    <property type="entry name" value="Methyltr_RsmB-F"/>
    <property type="match status" value="1"/>
</dbReference>
<comment type="caution">
    <text evidence="6">Lacks conserved residue(s) required for the propagation of feature annotation.</text>
</comment>
<dbReference type="SUPFAM" id="SSF53335">
    <property type="entry name" value="S-adenosyl-L-methionine-dependent methyltransferases"/>
    <property type="match status" value="2"/>
</dbReference>
<dbReference type="GO" id="GO:0001510">
    <property type="term" value="P:RNA methylation"/>
    <property type="evidence" value="ECO:0007669"/>
    <property type="project" value="InterPro"/>
</dbReference>
<dbReference type="InterPro" id="IPR057285">
    <property type="entry name" value="Pre-PUA_NSUN2"/>
</dbReference>
<feature type="region of interest" description="Disordered" evidence="7">
    <location>
        <begin position="488"/>
        <end position="544"/>
    </location>
</feature>
<protein>
    <submittedName>
        <fullName evidence="9">Putative NOL1/NOP2/Sun domain family, member 2</fullName>
    </submittedName>
</protein>
<name>A0A5J4V8C3_9EUKA</name>
<comment type="caution">
    <text evidence="9">The sequence shown here is derived from an EMBL/GenBank/DDBJ whole genome shotgun (WGS) entry which is preliminary data.</text>
</comment>
<dbReference type="GO" id="GO:0003723">
    <property type="term" value="F:RNA binding"/>
    <property type="evidence" value="ECO:0007669"/>
    <property type="project" value="UniProtKB-UniRule"/>
</dbReference>
<evidence type="ECO:0000256" key="2">
    <source>
        <dbReference type="ARBA" id="ARBA00022603"/>
    </source>
</evidence>
<evidence type="ECO:0000313" key="9">
    <source>
        <dbReference type="EMBL" id="KAA6378731.1"/>
    </source>
</evidence>
<feature type="compositionally biased region" description="Basic and acidic residues" evidence="7">
    <location>
        <begin position="458"/>
        <end position="473"/>
    </location>
</feature>
<dbReference type="InterPro" id="IPR023267">
    <property type="entry name" value="RCMT"/>
</dbReference>
<evidence type="ECO:0000256" key="1">
    <source>
        <dbReference type="ARBA" id="ARBA00007494"/>
    </source>
</evidence>
<feature type="compositionally biased region" description="Basic residues" evidence="7">
    <location>
        <begin position="494"/>
        <end position="508"/>
    </location>
</feature>
<dbReference type="PROSITE" id="PS51686">
    <property type="entry name" value="SAM_MT_RSMB_NOP"/>
    <property type="match status" value="1"/>
</dbReference>
<organism evidence="9 10">
    <name type="scientific">Streblomastix strix</name>
    <dbReference type="NCBI Taxonomy" id="222440"/>
    <lineage>
        <taxon>Eukaryota</taxon>
        <taxon>Metamonada</taxon>
        <taxon>Preaxostyla</taxon>
        <taxon>Oxymonadida</taxon>
        <taxon>Streblomastigidae</taxon>
        <taxon>Streblomastix</taxon>
    </lineage>
</organism>
<evidence type="ECO:0000256" key="4">
    <source>
        <dbReference type="ARBA" id="ARBA00022691"/>
    </source>
</evidence>
<dbReference type="PRINTS" id="PR02008">
    <property type="entry name" value="RCMTFAMILY"/>
</dbReference>
<dbReference type="AlphaFoldDB" id="A0A5J4V8C3"/>
<evidence type="ECO:0000313" key="10">
    <source>
        <dbReference type="Proteomes" id="UP000324800"/>
    </source>
</evidence>
<dbReference type="GO" id="GO:0008173">
    <property type="term" value="F:RNA methyltransferase activity"/>
    <property type="evidence" value="ECO:0007669"/>
    <property type="project" value="InterPro"/>
</dbReference>
<feature type="active site" description="Nucleophile" evidence="6">
    <location>
        <position position="135"/>
    </location>
</feature>
<dbReference type="PANTHER" id="PTHR22808">
    <property type="entry name" value="NCL1 YEAST -RELATED NOL1/NOP2/FMU SUN DOMAIN-CONTAINING"/>
    <property type="match status" value="1"/>
</dbReference>
<sequence length="758" mass="88671">MIRIKKDVILKSPNLVVVNHDASCFPFIRLKNHQSSSQQQNTKQHFLFDRVLCDVPCSGDGTMRKAPDIWMGWTTSNGMQLHGLQLRIAQRGALLLKEIDNLKEDMKVEQNLASSSSSSQSQYISDIPRMVYSTCTLNPIEDEAVVTQLLLSQPQLELLDVSQEIPLLKRRQGVSNWQVQDMGEQVKSFDLLKNSRKKKLKHTLWPPRFEYIEEYQIIDKDNLSPLHLERCLRIYPHLQDTGGFFIAVLTKVKQSQVRKERIQLHKCWMKEELRREEEEKQRKKRIEEDNIIIAERKKQKELKKEQEKEKEQEQEKEQEKEQENEQEKDKEQVIENQRGNIMDIDYDEEQDLQEKDQLVLNIGDENVLEEDQNQKVDEDNIDNEQDIKIQQEFEINTNEQQDIISKQDDIITNIKTKRTRNFKDGQEIKGNTKRNSEQNEQNKEIIDEQQGKRKRRKYSDEQNEQKQDTKQEIKGGLIDNWKRDELNKIERGKQLKQKNRKSKGNKNKMLKDANNKEETNKNEQQQSSEASQIKQNKPFKKKQQILTNDPFVSIDDQMEGLTQIRKFYGINEDDLPTKWIMARNIDTANVLYLVSPTVRQILIGEEDDEQNEDQSKILTEVNSKKTSRFNVINAGVRIFEKDRLLHGVEQTCSYRISQDGVSFIARIMKERKVLIPRNIFVELLQKNNLPISEVPQAVTISIGTFVIELDQKTALPGDPPVDLCALRGRANISLMVKKTEIALLQALFSSRETIDKQK</sequence>
<keyword evidence="3 6" id="KW-0808">Transferase</keyword>
<feature type="region of interest" description="Disordered" evidence="7">
    <location>
        <begin position="416"/>
        <end position="476"/>
    </location>
</feature>
<feature type="binding site" evidence="6">
    <location>
        <position position="54"/>
    </location>
    <ligand>
        <name>S-adenosyl-L-methionine</name>
        <dbReference type="ChEBI" id="CHEBI:59789"/>
    </ligand>
</feature>
<dbReference type="InterPro" id="IPR018314">
    <property type="entry name" value="RsmB/NOL1/NOP2-like_CS"/>
</dbReference>
<dbReference type="PROSITE" id="PS01153">
    <property type="entry name" value="NOL1_NOP2_SUN"/>
    <property type="match status" value="1"/>
</dbReference>
<feature type="domain" description="SAM-dependent MTase RsmB/NOP-type" evidence="8">
    <location>
        <begin position="1"/>
        <end position="252"/>
    </location>
</feature>
<gene>
    <name evidence="9" type="ORF">EZS28_025740</name>
</gene>
<dbReference type="OrthoDB" id="6093671at2759"/>
<evidence type="ECO:0000256" key="5">
    <source>
        <dbReference type="ARBA" id="ARBA00022884"/>
    </source>
</evidence>
<dbReference type="InterPro" id="IPR001678">
    <property type="entry name" value="MeTrfase_RsmB-F_NOP2_dom"/>
</dbReference>
<keyword evidence="4 6" id="KW-0949">S-adenosyl-L-methionine</keyword>
<feature type="compositionally biased region" description="Basic and acidic residues" evidence="7">
    <location>
        <begin position="299"/>
        <end position="333"/>
    </location>
</feature>
<evidence type="ECO:0000256" key="3">
    <source>
        <dbReference type="ARBA" id="ARBA00022679"/>
    </source>
</evidence>
<evidence type="ECO:0000256" key="6">
    <source>
        <dbReference type="PROSITE-ProRule" id="PRU01023"/>
    </source>
</evidence>
<dbReference type="Gene3D" id="3.40.50.150">
    <property type="entry name" value="Vaccinia Virus protein VP39"/>
    <property type="match status" value="1"/>
</dbReference>
<reference evidence="9 10" key="1">
    <citation type="submission" date="2019-03" db="EMBL/GenBank/DDBJ databases">
        <title>Single cell metagenomics reveals metabolic interactions within the superorganism composed of flagellate Streblomastix strix and complex community of Bacteroidetes bacteria on its surface.</title>
        <authorList>
            <person name="Treitli S.C."/>
            <person name="Kolisko M."/>
            <person name="Husnik F."/>
            <person name="Keeling P."/>
            <person name="Hampl V."/>
        </authorList>
    </citation>
    <scope>NUCLEOTIDE SEQUENCE [LARGE SCALE GENOMIC DNA]</scope>
    <source>
        <strain evidence="9">ST1C</strain>
    </source>
</reference>
<dbReference type="InterPro" id="IPR049560">
    <property type="entry name" value="MeTrfase_RsmB-F_NOP2_cat"/>
</dbReference>
<dbReference type="InterPro" id="IPR029063">
    <property type="entry name" value="SAM-dependent_MTases_sf"/>
</dbReference>
<keyword evidence="2 6" id="KW-0489">Methyltransferase</keyword>
<feature type="compositionally biased region" description="Basic and acidic residues" evidence="7">
    <location>
        <begin position="509"/>
        <end position="521"/>
    </location>
</feature>
<accession>A0A5J4V8C3</accession>
<feature type="region of interest" description="Disordered" evidence="7">
    <location>
        <begin position="299"/>
        <end position="339"/>
    </location>
</feature>